<dbReference type="Proteomes" id="UP001628193">
    <property type="component" value="Unassembled WGS sequence"/>
</dbReference>
<dbReference type="PANTHER" id="PTHR32089:SF112">
    <property type="entry name" value="LYSOZYME-LIKE PROTEIN-RELATED"/>
    <property type="match status" value="1"/>
</dbReference>
<evidence type="ECO:0000256" key="1">
    <source>
        <dbReference type="ARBA" id="ARBA00023224"/>
    </source>
</evidence>
<dbReference type="RefSeq" id="WP_420904980.1">
    <property type="nucleotide sequence ID" value="NZ_BAAFGK010000004.1"/>
</dbReference>
<gene>
    <name evidence="5" type="ORF">SIID45300_01605</name>
</gene>
<evidence type="ECO:0000256" key="2">
    <source>
        <dbReference type="ARBA" id="ARBA00029447"/>
    </source>
</evidence>
<dbReference type="InterPro" id="IPR004090">
    <property type="entry name" value="Chemotax_Me-accpt_rcpt"/>
</dbReference>
<dbReference type="InterPro" id="IPR004089">
    <property type="entry name" value="MCPsignal_dom"/>
</dbReference>
<keyword evidence="1 3" id="KW-0807">Transducer</keyword>
<reference evidence="5 6" key="1">
    <citation type="submission" date="2024-05" db="EMBL/GenBank/DDBJ databases">
        <authorList>
            <consortium name="Candidatus Magnetaquicoccaceae bacterium FCR-1 genome sequencing consortium"/>
            <person name="Shimoshige H."/>
            <person name="Shimamura S."/>
            <person name="Taoka A."/>
            <person name="Kobayashi H."/>
            <person name="Maekawa T."/>
        </authorList>
    </citation>
    <scope>NUCLEOTIDE SEQUENCE [LARGE SCALE GENOMIC DNA]</scope>
    <source>
        <strain evidence="5 6">FCR-1</strain>
    </source>
</reference>
<dbReference type="PROSITE" id="PS50111">
    <property type="entry name" value="CHEMOTAXIS_TRANSDUC_2"/>
    <property type="match status" value="1"/>
</dbReference>
<reference evidence="5 6" key="2">
    <citation type="submission" date="2024-09" db="EMBL/GenBank/DDBJ databases">
        <title>Draft genome sequence of Candidatus Magnetaquicoccaceae bacterium FCR-1.</title>
        <authorList>
            <person name="Shimoshige H."/>
            <person name="Shimamura S."/>
            <person name="Taoka A."/>
            <person name="Kobayashi H."/>
            <person name="Maekawa T."/>
        </authorList>
    </citation>
    <scope>NUCLEOTIDE SEQUENCE [LARGE SCALE GENOMIC DNA]</scope>
    <source>
        <strain evidence="5 6">FCR-1</strain>
    </source>
</reference>
<dbReference type="Gene3D" id="1.10.287.950">
    <property type="entry name" value="Methyl-accepting chemotaxis protein"/>
    <property type="match status" value="1"/>
</dbReference>
<dbReference type="PANTHER" id="PTHR32089">
    <property type="entry name" value="METHYL-ACCEPTING CHEMOTAXIS PROTEIN MCPB"/>
    <property type="match status" value="1"/>
</dbReference>
<name>A0ABQ0C8R8_9PROT</name>
<evidence type="ECO:0000259" key="4">
    <source>
        <dbReference type="PROSITE" id="PS50111"/>
    </source>
</evidence>
<evidence type="ECO:0000313" key="6">
    <source>
        <dbReference type="Proteomes" id="UP001628193"/>
    </source>
</evidence>
<feature type="domain" description="Methyl-accepting transducer" evidence="4">
    <location>
        <begin position="22"/>
        <end position="157"/>
    </location>
</feature>
<dbReference type="EMBL" id="BAAFGK010000004">
    <property type="protein sequence ID" value="GAB0057281.1"/>
    <property type="molecule type" value="Genomic_DNA"/>
</dbReference>
<dbReference type="PRINTS" id="PR00260">
    <property type="entry name" value="CHEMTRNSDUCR"/>
</dbReference>
<dbReference type="SUPFAM" id="SSF58104">
    <property type="entry name" value="Methyl-accepting chemotaxis protein (MCP) signaling domain"/>
    <property type="match status" value="1"/>
</dbReference>
<sequence length="157" mass="16910">MNKIPKLQSLDEAQLLVEELYEKVQEATEELRRADGFSRNNAQVIEKLAISAQEIGQAVKMIKNIAGQTNMLALNAAIEAAGAGEAGKGFAVVANEVKDLARQTAEATNLISKKMADILKNTAGASDTAREITESIEKIRRANDEIIQVTHDSSGMS</sequence>
<evidence type="ECO:0000313" key="5">
    <source>
        <dbReference type="EMBL" id="GAB0057281.1"/>
    </source>
</evidence>
<evidence type="ECO:0000256" key="3">
    <source>
        <dbReference type="PROSITE-ProRule" id="PRU00284"/>
    </source>
</evidence>
<accession>A0ABQ0C8R8</accession>
<keyword evidence="6" id="KW-1185">Reference proteome</keyword>
<protein>
    <submittedName>
        <fullName evidence="5">Methyl-accepting chemotaxis protein</fullName>
    </submittedName>
</protein>
<dbReference type="SMART" id="SM00283">
    <property type="entry name" value="MA"/>
    <property type="match status" value="1"/>
</dbReference>
<dbReference type="Pfam" id="PF00015">
    <property type="entry name" value="MCPsignal"/>
    <property type="match status" value="1"/>
</dbReference>
<comment type="similarity">
    <text evidence="2">Belongs to the methyl-accepting chemotaxis (MCP) protein family.</text>
</comment>
<organism evidence="5 6">
    <name type="scientific">Candidatus Magnetaquiglobus chichijimensis</name>
    <dbReference type="NCBI Taxonomy" id="3141448"/>
    <lineage>
        <taxon>Bacteria</taxon>
        <taxon>Pseudomonadati</taxon>
        <taxon>Pseudomonadota</taxon>
        <taxon>Magnetococcia</taxon>
        <taxon>Magnetococcales</taxon>
        <taxon>Candidatus Magnetaquicoccaceae</taxon>
        <taxon>Candidatus Magnetaquiglobus</taxon>
    </lineage>
</organism>
<comment type="caution">
    <text evidence="5">The sequence shown here is derived from an EMBL/GenBank/DDBJ whole genome shotgun (WGS) entry which is preliminary data.</text>
</comment>
<proteinExistence type="inferred from homology"/>